<dbReference type="EMBL" id="QKYT01000111">
    <property type="protein sequence ID" value="RIA93090.1"/>
    <property type="molecule type" value="Genomic_DNA"/>
</dbReference>
<dbReference type="InterPro" id="IPR051681">
    <property type="entry name" value="Ser/Thr_Kinases-Pseudokinases"/>
</dbReference>
<keyword evidence="3" id="KW-0808">Transferase</keyword>
<keyword evidence="3" id="KW-0418">Kinase</keyword>
<dbReference type="InterPro" id="IPR000719">
    <property type="entry name" value="Prot_kinase_dom"/>
</dbReference>
<evidence type="ECO:0000256" key="1">
    <source>
        <dbReference type="PROSITE-ProRule" id="PRU10141"/>
    </source>
</evidence>
<accession>A0A397T3X2</accession>
<dbReference type="Gene3D" id="1.10.510.10">
    <property type="entry name" value="Transferase(Phosphotransferase) domain 1"/>
    <property type="match status" value="1"/>
</dbReference>
<keyword evidence="1" id="KW-0547">Nucleotide-binding</keyword>
<dbReference type="SUPFAM" id="SSF56112">
    <property type="entry name" value="Protein kinase-like (PK-like)"/>
    <property type="match status" value="2"/>
</dbReference>
<keyword evidence="4" id="KW-1185">Reference proteome</keyword>
<evidence type="ECO:0000259" key="2">
    <source>
        <dbReference type="PROSITE" id="PS50011"/>
    </source>
</evidence>
<dbReference type="GO" id="GO:0004674">
    <property type="term" value="F:protein serine/threonine kinase activity"/>
    <property type="evidence" value="ECO:0007669"/>
    <property type="project" value="TreeGrafter"/>
</dbReference>
<dbReference type="Proteomes" id="UP000265703">
    <property type="component" value="Unassembled WGS sequence"/>
</dbReference>
<keyword evidence="1" id="KW-0067">ATP-binding</keyword>
<organism evidence="3 4">
    <name type="scientific">Glomus cerebriforme</name>
    <dbReference type="NCBI Taxonomy" id="658196"/>
    <lineage>
        <taxon>Eukaryota</taxon>
        <taxon>Fungi</taxon>
        <taxon>Fungi incertae sedis</taxon>
        <taxon>Mucoromycota</taxon>
        <taxon>Glomeromycotina</taxon>
        <taxon>Glomeromycetes</taxon>
        <taxon>Glomerales</taxon>
        <taxon>Glomeraceae</taxon>
        <taxon>Glomus</taxon>
    </lineage>
</organism>
<gene>
    <name evidence="3" type="ORF">C1645_735801</name>
</gene>
<dbReference type="PROSITE" id="PS50011">
    <property type="entry name" value="PROTEIN_KINASE_DOM"/>
    <property type="match status" value="2"/>
</dbReference>
<feature type="domain" description="Protein kinase" evidence="2">
    <location>
        <begin position="34"/>
        <end position="284"/>
    </location>
</feature>
<dbReference type="Pfam" id="PF07714">
    <property type="entry name" value="PK_Tyr_Ser-Thr"/>
    <property type="match status" value="1"/>
</dbReference>
<protein>
    <submittedName>
        <fullName evidence="3">Kinase-like domain-containing protein</fullName>
    </submittedName>
</protein>
<dbReference type="PANTHER" id="PTHR44329">
    <property type="entry name" value="SERINE/THREONINE-PROTEIN KINASE TNNI3K-RELATED"/>
    <property type="match status" value="1"/>
</dbReference>
<dbReference type="PROSITE" id="PS00107">
    <property type="entry name" value="PROTEIN_KINASE_ATP"/>
    <property type="match status" value="1"/>
</dbReference>
<reference evidence="3 4" key="1">
    <citation type="submission" date="2018-06" db="EMBL/GenBank/DDBJ databases">
        <title>Comparative genomics reveals the genomic features of Rhizophagus irregularis, R. cerebriforme, R. diaphanum and Gigaspora rosea, and their symbiotic lifestyle signature.</title>
        <authorList>
            <person name="Morin E."/>
            <person name="San Clemente H."/>
            <person name="Chen E.C.H."/>
            <person name="De La Providencia I."/>
            <person name="Hainaut M."/>
            <person name="Kuo A."/>
            <person name="Kohler A."/>
            <person name="Murat C."/>
            <person name="Tang N."/>
            <person name="Roy S."/>
            <person name="Loubradou J."/>
            <person name="Henrissat B."/>
            <person name="Grigoriev I.V."/>
            <person name="Corradi N."/>
            <person name="Roux C."/>
            <person name="Martin F.M."/>
        </authorList>
    </citation>
    <scope>NUCLEOTIDE SEQUENCE [LARGE SCALE GENOMIC DNA]</scope>
    <source>
        <strain evidence="3 4">DAOM 227022</strain>
    </source>
</reference>
<feature type="domain" description="Protein kinase" evidence="2">
    <location>
        <begin position="388"/>
        <end position="445"/>
    </location>
</feature>
<proteinExistence type="predicted"/>
<sequence>MSNETDLKESKVYSDWLKKSIDNEYFNYYNYSEFKNLKQIGRSVIRANWRNTDRFFVLKTFDSNNTILKEVVNEIKLQKRVDFHENILRFYGITIAEGTSILKYSLVLEYADNGTLRTYLNEHFNDLNWSDKYQLAFQLTSAIACLHECDIIHRDLKNIKLSDFGLSRKIEMSNTPSVDKSNLFGVIPYIDPNKFNDRNYELNRKSDVYSTGVLMWQISSGNSPFSDKDYDIPLVLSIVSGLREIIIDGTPIEYSKLYTECWKYQPNERPDMQDVVSTLKEIIFPKENEIDLLEEYEINSESSKGTIDLNIELLSNSDLYYFDHTEINSFDSQQSDLEIDLSDKSIKPRKNSFDSSKSVDITEINDYYDWLEKSIANKEIKLYEYSDFNNIQPIGKGSFGSVVRVILKNTDKFFALKSFNNDESTFCKVIEEIQNFLMREGSDIL</sequence>
<name>A0A397T3X2_9GLOM</name>
<dbReference type="InterPro" id="IPR001245">
    <property type="entry name" value="Ser-Thr/Tyr_kinase_cat_dom"/>
</dbReference>
<evidence type="ECO:0000313" key="3">
    <source>
        <dbReference type="EMBL" id="RIA93090.1"/>
    </source>
</evidence>
<feature type="binding site" evidence="1">
    <location>
        <position position="417"/>
    </location>
    <ligand>
        <name>ATP</name>
        <dbReference type="ChEBI" id="CHEBI:30616"/>
    </ligand>
</feature>
<evidence type="ECO:0000313" key="4">
    <source>
        <dbReference type="Proteomes" id="UP000265703"/>
    </source>
</evidence>
<dbReference type="GO" id="GO:0005524">
    <property type="term" value="F:ATP binding"/>
    <property type="evidence" value="ECO:0007669"/>
    <property type="project" value="UniProtKB-UniRule"/>
</dbReference>
<dbReference type="AlphaFoldDB" id="A0A397T3X2"/>
<dbReference type="Gene3D" id="3.30.200.20">
    <property type="entry name" value="Phosphorylase Kinase, domain 1"/>
    <property type="match status" value="1"/>
</dbReference>
<dbReference type="OrthoDB" id="1668230at2759"/>
<dbReference type="InterPro" id="IPR011009">
    <property type="entry name" value="Kinase-like_dom_sf"/>
</dbReference>
<comment type="caution">
    <text evidence="3">The sequence shown here is derived from an EMBL/GenBank/DDBJ whole genome shotgun (WGS) entry which is preliminary data.</text>
</comment>
<dbReference type="InterPro" id="IPR017441">
    <property type="entry name" value="Protein_kinase_ATP_BS"/>
</dbReference>